<evidence type="ECO:0000313" key="8">
    <source>
        <dbReference type="Proteomes" id="UP000799444"/>
    </source>
</evidence>
<evidence type="ECO:0000256" key="4">
    <source>
        <dbReference type="ARBA" id="ARBA00023136"/>
    </source>
</evidence>
<dbReference type="AlphaFoldDB" id="A0A9P4RAH3"/>
<comment type="caution">
    <text evidence="7">The sequence shown here is derived from an EMBL/GenBank/DDBJ whole genome shotgun (WGS) entry which is preliminary data.</text>
</comment>
<feature type="transmembrane region" description="Helical" evidence="5">
    <location>
        <begin position="12"/>
        <end position="33"/>
    </location>
</feature>
<gene>
    <name evidence="7" type="ORF">EJ04DRAFT_508542</name>
</gene>
<dbReference type="GO" id="GO:0032126">
    <property type="term" value="C:eisosome"/>
    <property type="evidence" value="ECO:0007669"/>
    <property type="project" value="TreeGrafter"/>
</dbReference>
<comment type="subcellular location">
    <subcellularLocation>
        <location evidence="1">Membrane</location>
        <topology evidence="1">Multi-pass membrane protein</topology>
    </subcellularLocation>
</comment>
<feature type="domain" description="MARVEL" evidence="6">
    <location>
        <begin position="7"/>
        <end position="144"/>
    </location>
</feature>
<evidence type="ECO:0000259" key="6">
    <source>
        <dbReference type="Pfam" id="PF01284"/>
    </source>
</evidence>
<dbReference type="InterPro" id="IPR008253">
    <property type="entry name" value="Marvel"/>
</dbReference>
<name>A0A9P4RAH3_9PLEO</name>
<evidence type="ECO:0000256" key="2">
    <source>
        <dbReference type="ARBA" id="ARBA00022692"/>
    </source>
</evidence>
<dbReference type="GO" id="GO:0072659">
    <property type="term" value="P:protein localization to plasma membrane"/>
    <property type="evidence" value="ECO:0007669"/>
    <property type="project" value="TreeGrafter"/>
</dbReference>
<dbReference type="PANTHER" id="PTHR28165">
    <property type="entry name" value="NON-CLASSICAL EXPORT PROTEIN 2-RELATED"/>
    <property type="match status" value="1"/>
</dbReference>
<evidence type="ECO:0000256" key="5">
    <source>
        <dbReference type="SAM" id="Phobius"/>
    </source>
</evidence>
<keyword evidence="4 5" id="KW-0472">Membrane</keyword>
<dbReference type="Pfam" id="PF01284">
    <property type="entry name" value="MARVEL"/>
    <property type="match status" value="1"/>
</dbReference>
<evidence type="ECO:0000256" key="3">
    <source>
        <dbReference type="ARBA" id="ARBA00022989"/>
    </source>
</evidence>
<dbReference type="GO" id="GO:0005886">
    <property type="term" value="C:plasma membrane"/>
    <property type="evidence" value="ECO:0007669"/>
    <property type="project" value="TreeGrafter"/>
</dbReference>
<keyword evidence="2 5" id="KW-0812">Transmembrane</keyword>
<reference evidence="7" key="1">
    <citation type="journal article" date="2020" name="Stud. Mycol.">
        <title>101 Dothideomycetes genomes: a test case for predicting lifestyles and emergence of pathogens.</title>
        <authorList>
            <person name="Haridas S."/>
            <person name="Albert R."/>
            <person name="Binder M."/>
            <person name="Bloem J."/>
            <person name="Labutti K."/>
            <person name="Salamov A."/>
            <person name="Andreopoulos B."/>
            <person name="Baker S."/>
            <person name="Barry K."/>
            <person name="Bills G."/>
            <person name="Bluhm B."/>
            <person name="Cannon C."/>
            <person name="Castanera R."/>
            <person name="Culley D."/>
            <person name="Daum C."/>
            <person name="Ezra D."/>
            <person name="Gonzalez J."/>
            <person name="Henrissat B."/>
            <person name="Kuo A."/>
            <person name="Liang C."/>
            <person name="Lipzen A."/>
            <person name="Lutzoni F."/>
            <person name="Magnuson J."/>
            <person name="Mondo S."/>
            <person name="Nolan M."/>
            <person name="Ohm R."/>
            <person name="Pangilinan J."/>
            <person name="Park H.-J."/>
            <person name="Ramirez L."/>
            <person name="Alfaro M."/>
            <person name="Sun H."/>
            <person name="Tritt A."/>
            <person name="Yoshinaga Y."/>
            <person name="Zwiers L.-H."/>
            <person name="Turgeon B."/>
            <person name="Goodwin S."/>
            <person name="Spatafora J."/>
            <person name="Crous P."/>
            <person name="Grigoriev I."/>
        </authorList>
    </citation>
    <scope>NUCLEOTIDE SEQUENCE</scope>
    <source>
        <strain evidence="7">CBS 125425</strain>
    </source>
</reference>
<organism evidence="7 8">
    <name type="scientific">Polyplosphaeria fusca</name>
    <dbReference type="NCBI Taxonomy" id="682080"/>
    <lineage>
        <taxon>Eukaryota</taxon>
        <taxon>Fungi</taxon>
        <taxon>Dikarya</taxon>
        <taxon>Ascomycota</taxon>
        <taxon>Pezizomycotina</taxon>
        <taxon>Dothideomycetes</taxon>
        <taxon>Pleosporomycetidae</taxon>
        <taxon>Pleosporales</taxon>
        <taxon>Tetraplosphaeriaceae</taxon>
        <taxon>Polyplosphaeria</taxon>
    </lineage>
</organism>
<evidence type="ECO:0000256" key="1">
    <source>
        <dbReference type="ARBA" id="ARBA00004141"/>
    </source>
</evidence>
<evidence type="ECO:0000313" key="7">
    <source>
        <dbReference type="EMBL" id="KAF2739684.1"/>
    </source>
</evidence>
<keyword evidence="3 5" id="KW-1133">Transmembrane helix</keyword>
<feature type="transmembrane region" description="Helical" evidence="5">
    <location>
        <begin position="129"/>
        <end position="148"/>
    </location>
</feature>
<protein>
    <recommendedName>
        <fullName evidence="6">MARVEL domain-containing protein</fullName>
    </recommendedName>
</protein>
<sequence>MVSKALNIGLRGWEFICSLIIMALVGNMIATAIAGNSSMVNYVMFVSVFGMGSLLYLLPTAFIEGWSVPIIGLGLDALNVLFWFCAAVALPAYLGVHSCSNHHYTTTNHITNGSPNTEKRCREAQASTAFLWFGWAAWVASLAFSVMAGRGSVNMRGGIGGIRRGPAMSQV</sequence>
<dbReference type="EMBL" id="ML996103">
    <property type="protein sequence ID" value="KAF2739684.1"/>
    <property type="molecule type" value="Genomic_DNA"/>
</dbReference>
<feature type="transmembrane region" description="Helical" evidence="5">
    <location>
        <begin position="39"/>
        <end position="58"/>
    </location>
</feature>
<proteinExistence type="predicted"/>
<dbReference type="Proteomes" id="UP000799444">
    <property type="component" value="Unassembled WGS sequence"/>
</dbReference>
<accession>A0A9P4RAH3</accession>
<dbReference type="OrthoDB" id="5423111at2759"/>
<keyword evidence="8" id="KW-1185">Reference proteome</keyword>
<dbReference type="PANTHER" id="PTHR28165:SF1">
    <property type="entry name" value="NON-CLASSICAL EXPORT PROTEIN 2-RELATED"/>
    <property type="match status" value="1"/>
</dbReference>
<feature type="transmembrane region" description="Helical" evidence="5">
    <location>
        <begin position="70"/>
        <end position="94"/>
    </location>
</feature>
<dbReference type="InterPro" id="IPR052649">
    <property type="entry name" value="NCE102-like"/>
</dbReference>
<dbReference type="GO" id="GO:0070941">
    <property type="term" value="P:eisosome assembly"/>
    <property type="evidence" value="ECO:0007669"/>
    <property type="project" value="TreeGrafter"/>
</dbReference>